<keyword evidence="3" id="KW-1185">Reference proteome</keyword>
<protein>
    <submittedName>
        <fullName evidence="2">Uncharacterized protein</fullName>
    </submittedName>
</protein>
<gene>
    <name evidence="2" type="ORF">QQF64_029947</name>
</gene>
<comment type="caution">
    <text evidence="2">The sequence shown here is derived from an EMBL/GenBank/DDBJ whole genome shotgun (WGS) entry which is preliminary data.</text>
</comment>
<organism evidence="2 3">
    <name type="scientific">Cirrhinus molitorella</name>
    <name type="common">mud carp</name>
    <dbReference type="NCBI Taxonomy" id="172907"/>
    <lineage>
        <taxon>Eukaryota</taxon>
        <taxon>Metazoa</taxon>
        <taxon>Chordata</taxon>
        <taxon>Craniata</taxon>
        <taxon>Vertebrata</taxon>
        <taxon>Euteleostomi</taxon>
        <taxon>Actinopterygii</taxon>
        <taxon>Neopterygii</taxon>
        <taxon>Teleostei</taxon>
        <taxon>Ostariophysi</taxon>
        <taxon>Cypriniformes</taxon>
        <taxon>Cyprinidae</taxon>
        <taxon>Labeoninae</taxon>
        <taxon>Labeonini</taxon>
        <taxon>Cirrhinus</taxon>
    </lineage>
</organism>
<feature type="compositionally biased region" description="Basic residues" evidence="1">
    <location>
        <begin position="64"/>
        <end position="81"/>
    </location>
</feature>
<dbReference type="EMBL" id="JAYMGO010000007">
    <property type="protein sequence ID" value="KAL1270931.1"/>
    <property type="molecule type" value="Genomic_DNA"/>
</dbReference>
<evidence type="ECO:0000313" key="3">
    <source>
        <dbReference type="Proteomes" id="UP001558613"/>
    </source>
</evidence>
<accession>A0ABR3N293</accession>
<evidence type="ECO:0000313" key="2">
    <source>
        <dbReference type="EMBL" id="KAL1270931.1"/>
    </source>
</evidence>
<evidence type="ECO:0000256" key="1">
    <source>
        <dbReference type="SAM" id="MobiDB-lite"/>
    </source>
</evidence>
<dbReference type="Proteomes" id="UP001558613">
    <property type="component" value="Unassembled WGS sequence"/>
</dbReference>
<name>A0ABR3N293_9TELE</name>
<proteinExistence type="predicted"/>
<sequence>MCGLESLYTAWPEYDGVGWLIVVNGYSNLQPNMEQRTWKRRVKQEMKQRVKRKQKGNSLSWKKSCGRRKRWMQGVGRRKRGGTGEGGLWGQNNPRQRALEVPKPKG</sequence>
<feature type="compositionally biased region" description="Basic and acidic residues" evidence="1">
    <location>
        <begin position="97"/>
        <end position="106"/>
    </location>
</feature>
<feature type="region of interest" description="Disordered" evidence="1">
    <location>
        <begin position="47"/>
        <end position="106"/>
    </location>
</feature>
<reference evidence="2 3" key="1">
    <citation type="submission" date="2023-09" db="EMBL/GenBank/DDBJ databases">
        <authorList>
            <person name="Wang M."/>
        </authorList>
    </citation>
    <scope>NUCLEOTIDE SEQUENCE [LARGE SCALE GENOMIC DNA]</scope>
    <source>
        <strain evidence="2">GT-2023</strain>
        <tissue evidence="2">Liver</tissue>
    </source>
</reference>